<evidence type="ECO:0000256" key="2">
    <source>
        <dbReference type="SAM" id="Phobius"/>
    </source>
</evidence>
<protein>
    <submittedName>
        <fullName evidence="3">Uncharacterized protein</fullName>
    </submittedName>
</protein>
<feature type="compositionally biased region" description="Pro residues" evidence="1">
    <location>
        <begin position="66"/>
        <end position="78"/>
    </location>
</feature>
<proteinExistence type="predicted"/>
<dbReference type="Proteomes" id="UP000572051">
    <property type="component" value="Unassembled WGS sequence"/>
</dbReference>
<sequence>MPSGPQQGAPGQHIPGTAPSGGQTPVGHQQPFGGPPGMPPGAPGQQFPGTPPTGGQAPMGHQQPGPGSPPNGPVPIASPYPTGGQPGMSGPPGPEPVFPADAMGATESIQAVPPVPGRGDDRPLYRDEMPADSGADTAQFDVAAVSDYDSYDDYAGYDDYDDAPPRRGGNRTRLLVIAGFVVLLVVAGGGAFFLASGTGGDSGSADAASVADEADDPGALTTDALFPETVEIEGQGAFTRVVDEDTEDCASGTHGSYGEALSGNDCRQLVRASYVSEDGNHAVTVGVAAMPTDTEAAAAMDAQDLVAAEWFAGLPGEEGTPAERLGYSGGHGSSGQWGRYVLFSLAANSDGTEEEAEGGSEDAALLRDIGEGFLDEAFARLADDRA</sequence>
<evidence type="ECO:0000256" key="1">
    <source>
        <dbReference type="SAM" id="MobiDB-lite"/>
    </source>
</evidence>
<dbReference type="EMBL" id="JACCFS010000001">
    <property type="protein sequence ID" value="NYJ34416.1"/>
    <property type="molecule type" value="Genomic_DNA"/>
</dbReference>
<dbReference type="AlphaFoldDB" id="A0A7Z0EMV4"/>
<feature type="compositionally biased region" description="Basic and acidic residues" evidence="1">
    <location>
        <begin position="118"/>
        <end position="129"/>
    </location>
</feature>
<name>A0A7Z0EMV4_9ACTN</name>
<feature type="compositionally biased region" description="Pro residues" evidence="1">
    <location>
        <begin position="33"/>
        <end position="42"/>
    </location>
</feature>
<evidence type="ECO:0000313" key="3">
    <source>
        <dbReference type="EMBL" id="NYJ34416.1"/>
    </source>
</evidence>
<organism evidence="3 4">
    <name type="scientific">Nocardiopsis aegyptia</name>
    <dbReference type="NCBI Taxonomy" id="220378"/>
    <lineage>
        <taxon>Bacteria</taxon>
        <taxon>Bacillati</taxon>
        <taxon>Actinomycetota</taxon>
        <taxon>Actinomycetes</taxon>
        <taxon>Streptosporangiales</taxon>
        <taxon>Nocardiopsidaceae</taxon>
        <taxon>Nocardiopsis</taxon>
    </lineage>
</organism>
<comment type="caution">
    <text evidence="3">The sequence shown here is derived from an EMBL/GenBank/DDBJ whole genome shotgun (WGS) entry which is preliminary data.</text>
</comment>
<keyword evidence="2" id="KW-0472">Membrane</keyword>
<feature type="transmembrane region" description="Helical" evidence="2">
    <location>
        <begin position="174"/>
        <end position="195"/>
    </location>
</feature>
<keyword evidence="2" id="KW-0812">Transmembrane</keyword>
<feature type="compositionally biased region" description="Low complexity" evidence="1">
    <location>
        <begin position="43"/>
        <end position="65"/>
    </location>
</feature>
<keyword evidence="4" id="KW-1185">Reference proteome</keyword>
<keyword evidence="2" id="KW-1133">Transmembrane helix</keyword>
<reference evidence="3 4" key="1">
    <citation type="submission" date="2020-07" db="EMBL/GenBank/DDBJ databases">
        <title>Sequencing the genomes of 1000 actinobacteria strains.</title>
        <authorList>
            <person name="Klenk H.-P."/>
        </authorList>
    </citation>
    <scope>NUCLEOTIDE SEQUENCE [LARGE SCALE GENOMIC DNA]</scope>
    <source>
        <strain evidence="3 4">DSM 44442</strain>
    </source>
</reference>
<dbReference type="RefSeq" id="WP_246406179.1">
    <property type="nucleotide sequence ID" value="NZ_JACCFS010000001.1"/>
</dbReference>
<gene>
    <name evidence="3" type="ORF">HNR10_002297</name>
</gene>
<evidence type="ECO:0000313" key="4">
    <source>
        <dbReference type="Proteomes" id="UP000572051"/>
    </source>
</evidence>
<accession>A0A7Z0EMV4</accession>
<feature type="region of interest" description="Disordered" evidence="1">
    <location>
        <begin position="1"/>
        <end position="137"/>
    </location>
</feature>